<evidence type="ECO:0000256" key="3">
    <source>
        <dbReference type="ARBA" id="ARBA00022777"/>
    </source>
</evidence>
<dbReference type="Proteomes" id="UP000695562">
    <property type="component" value="Unassembled WGS sequence"/>
</dbReference>
<dbReference type="GO" id="GO:0005524">
    <property type="term" value="F:ATP binding"/>
    <property type="evidence" value="ECO:0007669"/>
    <property type="project" value="UniProtKB-UniRule"/>
</dbReference>
<dbReference type="Gene3D" id="1.10.510.10">
    <property type="entry name" value="Transferase(Phosphotransferase) domain 1"/>
    <property type="match status" value="1"/>
</dbReference>
<accession>A0A8J4PY40</accession>
<evidence type="ECO:0000256" key="4">
    <source>
        <dbReference type="ARBA" id="ARBA00022840"/>
    </source>
</evidence>
<organism evidence="11 12">
    <name type="scientific">Polysphondylium violaceum</name>
    <dbReference type="NCBI Taxonomy" id="133409"/>
    <lineage>
        <taxon>Eukaryota</taxon>
        <taxon>Amoebozoa</taxon>
        <taxon>Evosea</taxon>
        <taxon>Eumycetozoa</taxon>
        <taxon>Dictyostelia</taxon>
        <taxon>Dictyosteliales</taxon>
        <taxon>Dictyosteliaceae</taxon>
        <taxon>Polysphondylium</taxon>
    </lineage>
</organism>
<dbReference type="AlphaFoldDB" id="A0A8J4PY40"/>
<feature type="binding site" evidence="8">
    <location>
        <position position="167"/>
    </location>
    <ligand>
        <name>ATP</name>
        <dbReference type="ChEBI" id="CHEBI:30616"/>
    </ligand>
</feature>
<dbReference type="SMART" id="SM00220">
    <property type="entry name" value="S_TKc"/>
    <property type="match status" value="1"/>
</dbReference>
<feature type="region of interest" description="Disordered" evidence="9">
    <location>
        <begin position="1"/>
        <end position="114"/>
    </location>
</feature>
<evidence type="ECO:0000256" key="9">
    <source>
        <dbReference type="SAM" id="MobiDB-lite"/>
    </source>
</evidence>
<feature type="compositionally biased region" description="Basic and acidic residues" evidence="9">
    <location>
        <begin position="68"/>
        <end position="83"/>
    </location>
</feature>
<reference evidence="11" key="1">
    <citation type="submission" date="2020-01" db="EMBL/GenBank/DDBJ databases">
        <title>Development of genomics and gene disruption for Polysphondylium violaceum indicates a role for the polyketide synthase stlB in stalk morphogenesis.</title>
        <authorList>
            <person name="Narita B."/>
            <person name="Kawabe Y."/>
            <person name="Kin K."/>
            <person name="Saito T."/>
            <person name="Gibbs R."/>
            <person name="Kuspa A."/>
            <person name="Muzny D."/>
            <person name="Queller D."/>
            <person name="Richards S."/>
            <person name="Strassman J."/>
            <person name="Sucgang R."/>
            <person name="Worley K."/>
            <person name="Schaap P."/>
        </authorList>
    </citation>
    <scope>NUCLEOTIDE SEQUENCE</scope>
    <source>
        <strain evidence="11">QSvi11</strain>
    </source>
</reference>
<protein>
    <recommendedName>
        <fullName evidence="10">Protein kinase domain-containing protein</fullName>
    </recommendedName>
</protein>
<keyword evidence="12" id="KW-1185">Reference proteome</keyword>
<keyword evidence="1" id="KW-0808">Transferase</keyword>
<evidence type="ECO:0000256" key="1">
    <source>
        <dbReference type="ARBA" id="ARBA00022679"/>
    </source>
</evidence>
<evidence type="ECO:0000313" key="12">
    <source>
        <dbReference type="Proteomes" id="UP000695562"/>
    </source>
</evidence>
<dbReference type="GO" id="GO:0004674">
    <property type="term" value="F:protein serine/threonine kinase activity"/>
    <property type="evidence" value="ECO:0007669"/>
    <property type="project" value="UniProtKB-EC"/>
</dbReference>
<comment type="similarity">
    <text evidence="5">Belongs to the protein kinase superfamily. Ser/Thr protein kinase family. GCN2 subfamily.</text>
</comment>
<evidence type="ECO:0000256" key="7">
    <source>
        <dbReference type="ARBA" id="ARBA00048679"/>
    </source>
</evidence>
<dbReference type="GO" id="GO:0110031">
    <property type="term" value="P:negative regulation of G2/MI transition of meiotic cell cycle"/>
    <property type="evidence" value="ECO:0007669"/>
    <property type="project" value="TreeGrafter"/>
</dbReference>
<evidence type="ECO:0000256" key="8">
    <source>
        <dbReference type="PROSITE-ProRule" id="PRU10141"/>
    </source>
</evidence>
<dbReference type="PANTHER" id="PTHR11042:SF177">
    <property type="entry name" value="PROTEIN KINASE DDB_G0291842-RELATED"/>
    <property type="match status" value="1"/>
</dbReference>
<evidence type="ECO:0000256" key="2">
    <source>
        <dbReference type="ARBA" id="ARBA00022741"/>
    </source>
</evidence>
<dbReference type="PANTHER" id="PTHR11042">
    <property type="entry name" value="EUKARYOTIC TRANSLATION INITIATION FACTOR 2-ALPHA KINASE EIF2-ALPHA KINASE -RELATED"/>
    <property type="match status" value="1"/>
</dbReference>
<dbReference type="Gene3D" id="3.30.200.20">
    <property type="entry name" value="Phosphorylase Kinase, domain 1"/>
    <property type="match status" value="1"/>
</dbReference>
<evidence type="ECO:0000256" key="6">
    <source>
        <dbReference type="ARBA" id="ARBA00047899"/>
    </source>
</evidence>
<evidence type="ECO:0000313" key="11">
    <source>
        <dbReference type="EMBL" id="KAF2077178.1"/>
    </source>
</evidence>
<dbReference type="PROSITE" id="PS00107">
    <property type="entry name" value="PROTEIN_KINASE_ATP"/>
    <property type="match status" value="1"/>
</dbReference>
<dbReference type="PROSITE" id="PS00108">
    <property type="entry name" value="PROTEIN_KINASE_ST"/>
    <property type="match status" value="1"/>
</dbReference>
<dbReference type="InterPro" id="IPR011009">
    <property type="entry name" value="Kinase-like_dom_sf"/>
</dbReference>
<dbReference type="EMBL" id="AJWJ01000036">
    <property type="protein sequence ID" value="KAF2077178.1"/>
    <property type="molecule type" value="Genomic_DNA"/>
</dbReference>
<evidence type="ECO:0000259" key="10">
    <source>
        <dbReference type="PROSITE" id="PS50011"/>
    </source>
</evidence>
<dbReference type="InterPro" id="IPR017441">
    <property type="entry name" value="Protein_kinase_ATP_BS"/>
</dbReference>
<comment type="caution">
    <text evidence="11">The sequence shown here is derived from an EMBL/GenBank/DDBJ whole genome shotgun (WGS) entry which is preliminary data.</text>
</comment>
<dbReference type="OrthoDB" id="15247at2759"/>
<feature type="compositionally biased region" description="Low complexity" evidence="9">
    <location>
        <begin position="26"/>
        <end position="41"/>
    </location>
</feature>
<dbReference type="GO" id="GO:0005737">
    <property type="term" value="C:cytoplasm"/>
    <property type="evidence" value="ECO:0007669"/>
    <property type="project" value="TreeGrafter"/>
</dbReference>
<sequence>MESQSTTKEIEEPLTPPIAYNDSDVSSPSTPSSPTSPKTPISTPPASPTPIATPRTKGKIAPNQEAFEESRLINKKFKIDKSNPKTPRTPRILRTPTKFNNNNNSKTINTTPTQSPLKTQLHFLSQKKRTKSCSNHFEYLHLIGEGCFGKVWKVQSNIDSKFYAIKKSKKPIWEPSSRSQQLQEIEKGMKLGLHPNIANILSAWEEGGHIYIQMELCERGSLYNTLSYLAKTDQKLSEEVIWKLLVDLCLGLQHVHSNEIIHLDIKPENLLFGNDGTLKICDFGVNFTDGDEEGDKIYMAPELLKNDPPTPAADIFSLGMTIYEMCTNYSMPESGVCWQNLRHGIIPFDDDQGTDPSAISLSKSNTSINLNNNNNNNLNSNQNTTGLVSTTTPVSEKMKNLIKRMMDPNPNTRITIAQILEMDDNLKSLLETANQKVLSYHSIFSLSAPELNVPFSSDFDFNAHLINNSNNNNSNNMFLPPNLQSSMPLFTSSPSFMHLPANLYSSPSFMVSGNGGSNSLSNSASSLLIESMPSSIPTGFVVSKSNNNNNKPMPITQPYIPTPPGSPLPSMTPRVSAKRKLFT</sequence>
<dbReference type="InterPro" id="IPR050339">
    <property type="entry name" value="CC_SR_Kinase"/>
</dbReference>
<comment type="catalytic activity">
    <reaction evidence="6">
        <text>L-threonyl-[protein] + ATP = O-phospho-L-threonyl-[protein] + ADP + H(+)</text>
        <dbReference type="Rhea" id="RHEA:46608"/>
        <dbReference type="Rhea" id="RHEA-COMP:11060"/>
        <dbReference type="Rhea" id="RHEA-COMP:11605"/>
        <dbReference type="ChEBI" id="CHEBI:15378"/>
        <dbReference type="ChEBI" id="CHEBI:30013"/>
        <dbReference type="ChEBI" id="CHEBI:30616"/>
        <dbReference type="ChEBI" id="CHEBI:61977"/>
        <dbReference type="ChEBI" id="CHEBI:456216"/>
        <dbReference type="EC" id="2.7.11.1"/>
    </reaction>
</comment>
<proteinExistence type="inferred from homology"/>
<gene>
    <name evidence="11" type="ORF">CYY_001499</name>
</gene>
<feature type="region of interest" description="Disordered" evidence="9">
    <location>
        <begin position="558"/>
        <end position="583"/>
    </location>
</feature>
<dbReference type="PROSITE" id="PS50011">
    <property type="entry name" value="PROTEIN_KINASE_DOM"/>
    <property type="match status" value="1"/>
</dbReference>
<name>A0A8J4PY40_9MYCE</name>
<dbReference type="GO" id="GO:0005634">
    <property type="term" value="C:nucleus"/>
    <property type="evidence" value="ECO:0007669"/>
    <property type="project" value="TreeGrafter"/>
</dbReference>
<evidence type="ECO:0000256" key="5">
    <source>
        <dbReference type="ARBA" id="ARBA00037982"/>
    </source>
</evidence>
<comment type="catalytic activity">
    <reaction evidence="7">
        <text>L-seryl-[protein] + ATP = O-phospho-L-seryl-[protein] + ADP + H(+)</text>
        <dbReference type="Rhea" id="RHEA:17989"/>
        <dbReference type="Rhea" id="RHEA-COMP:9863"/>
        <dbReference type="Rhea" id="RHEA-COMP:11604"/>
        <dbReference type="ChEBI" id="CHEBI:15378"/>
        <dbReference type="ChEBI" id="CHEBI:29999"/>
        <dbReference type="ChEBI" id="CHEBI:30616"/>
        <dbReference type="ChEBI" id="CHEBI:83421"/>
        <dbReference type="ChEBI" id="CHEBI:456216"/>
        <dbReference type="EC" id="2.7.11.1"/>
    </reaction>
</comment>
<keyword evidence="3" id="KW-0418">Kinase</keyword>
<dbReference type="InterPro" id="IPR000719">
    <property type="entry name" value="Prot_kinase_dom"/>
</dbReference>
<dbReference type="SUPFAM" id="SSF56112">
    <property type="entry name" value="Protein kinase-like (PK-like)"/>
    <property type="match status" value="1"/>
</dbReference>
<keyword evidence="2 8" id="KW-0547">Nucleotide-binding</keyword>
<feature type="domain" description="Protein kinase" evidence="10">
    <location>
        <begin position="137"/>
        <end position="426"/>
    </location>
</feature>
<dbReference type="Pfam" id="PF00069">
    <property type="entry name" value="Pkinase"/>
    <property type="match status" value="1"/>
</dbReference>
<feature type="compositionally biased region" description="Low complexity" evidence="9">
    <location>
        <begin position="84"/>
        <end position="113"/>
    </location>
</feature>
<keyword evidence="4 8" id="KW-0067">ATP-binding</keyword>
<dbReference type="InterPro" id="IPR008271">
    <property type="entry name" value="Ser/Thr_kinase_AS"/>
</dbReference>